<dbReference type="RefSeq" id="WP_016962404.1">
    <property type="nucleotide sequence ID" value="NZ_AJWN02000070.1"/>
</dbReference>
<evidence type="ECO:0000256" key="1">
    <source>
        <dbReference type="SAM" id="Phobius"/>
    </source>
</evidence>
<reference evidence="2 3" key="1">
    <citation type="journal article" date="2012" name="Science">
        <title>Ecological populations of bacteria act as socially cohesive units of antibiotic production and resistance.</title>
        <authorList>
            <person name="Cordero O.X."/>
            <person name="Wildschutte H."/>
            <person name="Kirkup B."/>
            <person name="Proehl S."/>
            <person name="Ngo L."/>
            <person name="Hussain F."/>
            <person name="Le Roux F."/>
            <person name="Mincer T."/>
            <person name="Polz M.F."/>
        </authorList>
    </citation>
    <scope>NUCLEOTIDE SEQUENCE [LARGE SCALE GENOMIC DNA]</scope>
    <source>
        <strain evidence="2 3">FF-454</strain>
    </source>
</reference>
<protein>
    <submittedName>
        <fullName evidence="2">Pilus assembly protein</fullName>
    </submittedName>
</protein>
<dbReference type="InterPro" id="IPR007047">
    <property type="entry name" value="Flp_Fap"/>
</dbReference>
<keyword evidence="1" id="KW-1133">Transmembrane helix</keyword>
<keyword evidence="3" id="KW-1185">Reference proteome</keyword>
<sequence length="61" mass="6512">MFKIAKQYIQNESGVTAVEYAILGVAMSIIVLAALSQNSDLHEALKTAFVTIQTNINNAGS</sequence>
<feature type="transmembrane region" description="Helical" evidence="1">
    <location>
        <begin position="20"/>
        <end position="36"/>
    </location>
</feature>
<dbReference type="AlphaFoldDB" id="A0A1E5C3E8"/>
<keyword evidence="1" id="KW-0812">Transmembrane</keyword>
<organism evidence="2 3">
    <name type="scientific">Enterovibrio norvegicus FF-454</name>
    <dbReference type="NCBI Taxonomy" id="1185651"/>
    <lineage>
        <taxon>Bacteria</taxon>
        <taxon>Pseudomonadati</taxon>
        <taxon>Pseudomonadota</taxon>
        <taxon>Gammaproteobacteria</taxon>
        <taxon>Vibrionales</taxon>
        <taxon>Vibrionaceae</taxon>
        <taxon>Enterovibrio</taxon>
    </lineage>
</organism>
<dbReference type="EMBL" id="AJWN02000070">
    <property type="protein sequence ID" value="OEE60056.1"/>
    <property type="molecule type" value="Genomic_DNA"/>
</dbReference>
<proteinExistence type="predicted"/>
<dbReference type="Proteomes" id="UP000095039">
    <property type="component" value="Unassembled WGS sequence"/>
</dbReference>
<comment type="caution">
    <text evidence="2">The sequence shown here is derived from an EMBL/GenBank/DDBJ whole genome shotgun (WGS) entry which is preliminary data.</text>
</comment>
<gene>
    <name evidence="2" type="ORF">A1OK_12145</name>
</gene>
<keyword evidence="1" id="KW-0472">Membrane</keyword>
<dbReference type="Pfam" id="PF04964">
    <property type="entry name" value="Flp_Fap"/>
    <property type="match status" value="1"/>
</dbReference>
<name>A0A1E5C3E8_9GAMM</name>
<accession>A0A1E5C3E8</accession>
<evidence type="ECO:0000313" key="2">
    <source>
        <dbReference type="EMBL" id="OEE60056.1"/>
    </source>
</evidence>
<evidence type="ECO:0000313" key="3">
    <source>
        <dbReference type="Proteomes" id="UP000095039"/>
    </source>
</evidence>